<dbReference type="Proteomes" id="UP000192907">
    <property type="component" value="Unassembled WGS sequence"/>
</dbReference>
<sequence length="247" mass="27580">MRLKVSLLACLFLHSPDSSAVDGQSSYERVELNWDTMRIRFYGEAKQSGSLRDTEKEAVKEGISYIVEALPAIRMANLEQGLLGEQDDRSIVQGVSTKTYTYGTTYFSDGRVRVDLESSLPNALAPQGLDFTKDEPSELNTRNTGIVVELPSAMDPQMIYEIQNQAGESLYRLKDVARSEFAKNFMGRFFDGDSKRRLNYFSGEKPINIKGKSKGDRIIVVDGKEWQSLVDGNYGLLEQAKVAIVGP</sequence>
<dbReference type="RefSeq" id="WP_132314574.1">
    <property type="nucleotide sequence ID" value="NZ_FWZT01000001.1"/>
</dbReference>
<keyword evidence="1" id="KW-0732">Signal</keyword>
<protein>
    <recommendedName>
        <fullName evidence="4">LPP20 lipoprotein</fullName>
    </recommendedName>
</protein>
<feature type="chain" id="PRO_5012667059" description="LPP20 lipoprotein" evidence="1">
    <location>
        <begin position="21"/>
        <end position="247"/>
    </location>
</feature>
<dbReference type="EMBL" id="FWZT01000001">
    <property type="protein sequence ID" value="SME89843.1"/>
    <property type="molecule type" value="Genomic_DNA"/>
</dbReference>
<dbReference type="OrthoDB" id="10006258at2"/>
<dbReference type="AlphaFoldDB" id="A0A1Y6BA85"/>
<feature type="signal peptide" evidence="1">
    <location>
        <begin position="1"/>
        <end position="20"/>
    </location>
</feature>
<evidence type="ECO:0008006" key="4">
    <source>
        <dbReference type="Google" id="ProtNLM"/>
    </source>
</evidence>
<evidence type="ECO:0000313" key="3">
    <source>
        <dbReference type="Proteomes" id="UP000192907"/>
    </source>
</evidence>
<organism evidence="2 3">
    <name type="scientific">Pseudobacteriovorax antillogorgiicola</name>
    <dbReference type="NCBI Taxonomy" id="1513793"/>
    <lineage>
        <taxon>Bacteria</taxon>
        <taxon>Pseudomonadati</taxon>
        <taxon>Bdellovibrionota</taxon>
        <taxon>Oligoflexia</taxon>
        <taxon>Oligoflexales</taxon>
        <taxon>Pseudobacteriovoracaceae</taxon>
        <taxon>Pseudobacteriovorax</taxon>
    </lineage>
</organism>
<evidence type="ECO:0000256" key="1">
    <source>
        <dbReference type="SAM" id="SignalP"/>
    </source>
</evidence>
<accession>A0A1Y6BA85</accession>
<dbReference type="STRING" id="1513793.SAMN06296036_101306"/>
<gene>
    <name evidence="2" type="ORF">SAMN06296036_101306</name>
</gene>
<keyword evidence="3" id="KW-1185">Reference proteome</keyword>
<name>A0A1Y6BA85_9BACT</name>
<proteinExistence type="predicted"/>
<reference evidence="3" key="1">
    <citation type="submission" date="2017-04" db="EMBL/GenBank/DDBJ databases">
        <authorList>
            <person name="Varghese N."/>
            <person name="Submissions S."/>
        </authorList>
    </citation>
    <scope>NUCLEOTIDE SEQUENCE [LARGE SCALE GENOMIC DNA]</scope>
    <source>
        <strain evidence="3">RKEM611</strain>
    </source>
</reference>
<evidence type="ECO:0000313" key="2">
    <source>
        <dbReference type="EMBL" id="SME89843.1"/>
    </source>
</evidence>